<dbReference type="InterPro" id="IPR003018">
    <property type="entry name" value="GAF"/>
</dbReference>
<dbReference type="CDD" id="cd06225">
    <property type="entry name" value="HAMP"/>
    <property type="match status" value="1"/>
</dbReference>
<comment type="caution">
    <text evidence="18">The sequence shown here is derived from an EMBL/GenBank/DDBJ whole genome shotgun (WGS) entry which is preliminary data.</text>
</comment>
<accession>A0A1N7SJK7</accession>
<evidence type="ECO:0000256" key="11">
    <source>
        <dbReference type="ARBA" id="ARBA00022989"/>
    </source>
</evidence>
<evidence type="ECO:0000256" key="12">
    <source>
        <dbReference type="ARBA" id="ARBA00023012"/>
    </source>
</evidence>
<dbReference type="EC" id="2.7.13.3" evidence="14"/>
<dbReference type="Proteomes" id="UP000195569">
    <property type="component" value="Unassembled WGS sequence"/>
</dbReference>
<dbReference type="SMART" id="SM00304">
    <property type="entry name" value="HAMP"/>
    <property type="match status" value="1"/>
</dbReference>
<organism evidence="18 19">
    <name type="scientific">Paraburkholderia piptadeniae</name>
    <dbReference type="NCBI Taxonomy" id="1701573"/>
    <lineage>
        <taxon>Bacteria</taxon>
        <taxon>Pseudomonadati</taxon>
        <taxon>Pseudomonadota</taxon>
        <taxon>Betaproteobacteria</taxon>
        <taxon>Burkholderiales</taxon>
        <taxon>Burkholderiaceae</taxon>
        <taxon>Paraburkholderia</taxon>
    </lineage>
</organism>
<evidence type="ECO:0000256" key="1">
    <source>
        <dbReference type="ARBA" id="ARBA00000085"/>
    </source>
</evidence>
<dbReference type="Gene3D" id="3.30.565.10">
    <property type="entry name" value="Histidine kinase-like ATPase, C-terminal domain"/>
    <property type="match status" value="1"/>
</dbReference>
<keyword evidence="10 14" id="KW-0067">ATP-binding</keyword>
<comment type="catalytic activity">
    <reaction evidence="1 14">
        <text>ATP + protein L-histidine = ADP + protein N-phospho-L-histidine.</text>
        <dbReference type="EC" id="2.7.13.3"/>
    </reaction>
</comment>
<dbReference type="InterPro" id="IPR050482">
    <property type="entry name" value="Sensor_HK_TwoCompSys"/>
</dbReference>
<dbReference type="SUPFAM" id="SSF158472">
    <property type="entry name" value="HAMP domain-like"/>
    <property type="match status" value="1"/>
</dbReference>
<proteinExistence type="predicted"/>
<keyword evidence="11 16" id="KW-1133">Transmembrane helix</keyword>
<dbReference type="Pfam" id="PF00672">
    <property type="entry name" value="HAMP"/>
    <property type="match status" value="1"/>
</dbReference>
<dbReference type="Pfam" id="PF13675">
    <property type="entry name" value="PilJ"/>
    <property type="match status" value="1"/>
</dbReference>
<dbReference type="Gene3D" id="1.20.120.960">
    <property type="entry name" value="Histidine kinase NarX, sensor domain"/>
    <property type="match status" value="1"/>
</dbReference>
<evidence type="ECO:0000256" key="14">
    <source>
        <dbReference type="PIRNR" id="PIRNR003167"/>
    </source>
</evidence>
<keyword evidence="7 16" id="KW-0812">Transmembrane</keyword>
<dbReference type="GO" id="GO:0005524">
    <property type="term" value="F:ATP binding"/>
    <property type="evidence" value="ECO:0007669"/>
    <property type="project" value="UniProtKB-UniRule"/>
</dbReference>
<keyword evidence="15" id="KW-0175">Coiled coil</keyword>
<dbReference type="CDD" id="cd16917">
    <property type="entry name" value="HATPase_UhpB-NarQ-NarX-like"/>
    <property type="match status" value="1"/>
</dbReference>
<reference evidence="18" key="1">
    <citation type="submission" date="2016-12" db="EMBL/GenBank/DDBJ databases">
        <authorList>
            <person name="Moulin L."/>
        </authorList>
    </citation>
    <scope>NUCLEOTIDE SEQUENCE [LARGE SCALE GENOMIC DNA]</scope>
    <source>
        <strain evidence="18">STM 7183</strain>
    </source>
</reference>
<dbReference type="GO" id="GO:0005886">
    <property type="term" value="C:plasma membrane"/>
    <property type="evidence" value="ECO:0007669"/>
    <property type="project" value="UniProtKB-SubCell"/>
</dbReference>
<keyword evidence="9 14" id="KW-0418">Kinase</keyword>
<sequence>MSTVSHIPVPTVPDNPPTSMKKFQTLAAKLGIIGGLLLLAASVSIGYTLWASWQLEGGAAAVNEAGRMRMQTWRLAQTLALGDPAHIKAQADRFEQSVALLRNGDPARPLFVPHDAGSTAAFADVQRAWTVVRSHWTASPAPDSAQAATEAEDFVKHIDRLVSAIEGRVSYLTAILNMLQVFMIGLTIASAVTLLYSAYIFVFNPLERLKTGLARVREGDLTARVKVDSNDEFGTLSEGFNRMAETLQELYQNLEVKVEEKTERLAAQNARLSTLYEASAFAAHAATFDELASGFARLARLAVKADATAVRWTDEANQRYLLVASDGLPTEISESEKCIPTGGCHCGQQHRQASTRVIPIRPDHPGSLGHCSKAGFSTVIGVPVKLQDRMVGELDLFFNAPATLTDEDRVLIETMGSHLAVALEGLRAGALEREAAVAAERNLLAREMHDSIAQSLAFMKIQIGLLRGAIKHADEPHVERTVCELDAGIHESLSDVRELLLNFRTRTSGEDIIPALRTTLQKFGHQTGLATHLSVEGHGVPLPADVQVQVLHVVQEALSNIRKHAHATEVWLDVQQEPQWRVTVRDNGCGFVSGAVQNDRHIGLRIMHERAERIGAAVSIDSMPGSGTRIVLTLPERRRLAA</sequence>
<dbReference type="EMBL" id="CYGY02000056">
    <property type="protein sequence ID" value="SIT47175.1"/>
    <property type="molecule type" value="Genomic_DNA"/>
</dbReference>
<evidence type="ECO:0000256" key="13">
    <source>
        <dbReference type="ARBA" id="ARBA00023136"/>
    </source>
</evidence>
<gene>
    <name evidence="18" type="ORF">BN2476_560022</name>
</gene>
<keyword evidence="5" id="KW-0597">Phosphoprotein</keyword>
<comment type="subcellular location">
    <subcellularLocation>
        <location evidence="2">Cell inner membrane</location>
        <topology evidence="2">Multi-pass membrane protein</topology>
    </subcellularLocation>
</comment>
<evidence type="ECO:0000256" key="4">
    <source>
        <dbReference type="ARBA" id="ARBA00022519"/>
    </source>
</evidence>
<dbReference type="InterPro" id="IPR042295">
    <property type="entry name" value="NarX-like_N_sf"/>
</dbReference>
<feature type="transmembrane region" description="Helical" evidence="16">
    <location>
        <begin position="178"/>
        <end position="202"/>
    </location>
</feature>
<keyword evidence="12 14" id="KW-0902">Two-component regulatory system</keyword>
<evidence type="ECO:0000256" key="16">
    <source>
        <dbReference type="SAM" id="Phobius"/>
    </source>
</evidence>
<dbReference type="Pfam" id="PF07730">
    <property type="entry name" value="HisKA_3"/>
    <property type="match status" value="1"/>
</dbReference>
<evidence type="ECO:0000256" key="2">
    <source>
        <dbReference type="ARBA" id="ARBA00004429"/>
    </source>
</evidence>
<dbReference type="PANTHER" id="PTHR24421">
    <property type="entry name" value="NITRATE/NITRITE SENSOR PROTEIN NARX-RELATED"/>
    <property type="match status" value="1"/>
</dbReference>
<keyword evidence="6 14" id="KW-0808">Transferase</keyword>
<dbReference type="PIRSF" id="PIRSF003167">
    <property type="entry name" value="STHK_NarX/NarQ"/>
    <property type="match status" value="1"/>
</dbReference>
<dbReference type="RefSeq" id="WP_235850991.1">
    <property type="nucleotide sequence ID" value="NZ_CYGY02000056.1"/>
</dbReference>
<feature type="transmembrane region" description="Helical" evidence="16">
    <location>
        <begin position="30"/>
        <end position="50"/>
    </location>
</feature>
<dbReference type="Gene3D" id="1.20.5.1930">
    <property type="match status" value="1"/>
</dbReference>
<dbReference type="Gene3D" id="1.10.8.500">
    <property type="entry name" value="HAMP domain in histidine kinase"/>
    <property type="match status" value="1"/>
</dbReference>
<dbReference type="SUPFAM" id="SSF55781">
    <property type="entry name" value="GAF domain-like"/>
    <property type="match status" value="1"/>
</dbReference>
<dbReference type="InterPro" id="IPR003594">
    <property type="entry name" value="HATPase_dom"/>
</dbReference>
<dbReference type="InterPro" id="IPR011712">
    <property type="entry name" value="Sig_transdc_His_kin_sub3_dim/P"/>
</dbReference>
<name>A0A1N7SJK7_9BURK</name>
<dbReference type="AlphaFoldDB" id="A0A1N7SJK7"/>
<dbReference type="SUPFAM" id="SSF55874">
    <property type="entry name" value="ATPase domain of HSP90 chaperone/DNA topoisomerase II/histidine kinase"/>
    <property type="match status" value="1"/>
</dbReference>
<evidence type="ECO:0000313" key="18">
    <source>
        <dbReference type="EMBL" id="SIT47175.1"/>
    </source>
</evidence>
<feature type="coiled-coil region" evidence="15">
    <location>
        <begin position="244"/>
        <end position="271"/>
    </location>
</feature>
<evidence type="ECO:0000313" key="19">
    <source>
        <dbReference type="Proteomes" id="UP000195569"/>
    </source>
</evidence>
<keyword evidence="3 14" id="KW-1003">Cell membrane</keyword>
<dbReference type="InterPro" id="IPR003660">
    <property type="entry name" value="HAMP_dom"/>
</dbReference>
<evidence type="ECO:0000256" key="8">
    <source>
        <dbReference type="ARBA" id="ARBA00022741"/>
    </source>
</evidence>
<dbReference type="GO" id="GO:0046983">
    <property type="term" value="F:protein dimerization activity"/>
    <property type="evidence" value="ECO:0007669"/>
    <property type="project" value="UniProtKB-UniRule"/>
</dbReference>
<keyword evidence="19" id="KW-1185">Reference proteome</keyword>
<dbReference type="InterPro" id="IPR029095">
    <property type="entry name" value="NarX-like_N"/>
</dbReference>
<dbReference type="Pfam" id="PF02518">
    <property type="entry name" value="HATPase_c"/>
    <property type="match status" value="1"/>
</dbReference>
<evidence type="ECO:0000256" key="10">
    <source>
        <dbReference type="ARBA" id="ARBA00022840"/>
    </source>
</evidence>
<dbReference type="InterPro" id="IPR016380">
    <property type="entry name" value="Sig_transdc_His_kin_NarX/NarQ"/>
</dbReference>
<dbReference type="Gene3D" id="3.30.450.40">
    <property type="match status" value="1"/>
</dbReference>
<evidence type="ECO:0000256" key="3">
    <source>
        <dbReference type="ARBA" id="ARBA00022475"/>
    </source>
</evidence>
<keyword evidence="8 14" id="KW-0547">Nucleotide-binding</keyword>
<dbReference type="PANTHER" id="PTHR24421:SF10">
    <property type="entry name" value="NITRATE_NITRITE SENSOR PROTEIN NARQ"/>
    <property type="match status" value="1"/>
</dbReference>
<evidence type="ECO:0000256" key="15">
    <source>
        <dbReference type="SAM" id="Coils"/>
    </source>
</evidence>
<keyword evidence="13 14" id="KW-0472">Membrane</keyword>
<evidence type="ECO:0000256" key="5">
    <source>
        <dbReference type="ARBA" id="ARBA00022553"/>
    </source>
</evidence>
<evidence type="ECO:0000259" key="17">
    <source>
        <dbReference type="PROSITE" id="PS50885"/>
    </source>
</evidence>
<dbReference type="SMART" id="SM00387">
    <property type="entry name" value="HATPase_c"/>
    <property type="match status" value="1"/>
</dbReference>
<dbReference type="GO" id="GO:0000155">
    <property type="term" value="F:phosphorelay sensor kinase activity"/>
    <property type="evidence" value="ECO:0007669"/>
    <property type="project" value="UniProtKB-UniRule"/>
</dbReference>
<feature type="domain" description="HAMP" evidence="17">
    <location>
        <begin position="200"/>
        <end position="252"/>
    </location>
</feature>
<dbReference type="InterPro" id="IPR036890">
    <property type="entry name" value="HATPase_C_sf"/>
</dbReference>
<evidence type="ECO:0000256" key="9">
    <source>
        <dbReference type="ARBA" id="ARBA00022777"/>
    </source>
</evidence>
<dbReference type="PROSITE" id="PS50885">
    <property type="entry name" value="HAMP"/>
    <property type="match status" value="1"/>
</dbReference>
<evidence type="ECO:0000256" key="7">
    <source>
        <dbReference type="ARBA" id="ARBA00022692"/>
    </source>
</evidence>
<keyword evidence="4 14" id="KW-0997">Cell inner membrane</keyword>
<dbReference type="Pfam" id="PF01590">
    <property type="entry name" value="GAF"/>
    <property type="match status" value="1"/>
</dbReference>
<dbReference type="InterPro" id="IPR029016">
    <property type="entry name" value="GAF-like_dom_sf"/>
</dbReference>
<evidence type="ECO:0000256" key="6">
    <source>
        <dbReference type="ARBA" id="ARBA00022679"/>
    </source>
</evidence>
<protein>
    <recommendedName>
        <fullName evidence="14">Sensor protein</fullName>
        <ecNumber evidence="14">2.7.13.3</ecNumber>
    </recommendedName>
</protein>